<dbReference type="RefSeq" id="WP_077177309.1">
    <property type="nucleotide sequence ID" value="NZ_BDJK01000055.1"/>
</dbReference>
<dbReference type="Proteomes" id="UP000187485">
    <property type="component" value="Unassembled WGS sequence"/>
</dbReference>
<dbReference type="OrthoDB" id="9813328at2"/>
<dbReference type="PROSITE" id="PS50965">
    <property type="entry name" value="NERD"/>
    <property type="match status" value="1"/>
</dbReference>
<gene>
    <name evidence="2" type="ORF">cpu_20390</name>
</gene>
<proteinExistence type="predicted"/>
<name>A0A1L8CXE7_9THEO</name>
<protein>
    <recommendedName>
        <fullName evidence="1">NERD domain-containing protein</fullName>
    </recommendedName>
</protein>
<accession>A0A1L8CXE7</accession>
<keyword evidence="3" id="KW-1185">Reference proteome</keyword>
<dbReference type="STRING" id="870242.cpu_20390"/>
<organism evidence="2 3">
    <name type="scientific">Carboxydothermus pertinax</name>
    <dbReference type="NCBI Taxonomy" id="870242"/>
    <lineage>
        <taxon>Bacteria</taxon>
        <taxon>Bacillati</taxon>
        <taxon>Bacillota</taxon>
        <taxon>Clostridia</taxon>
        <taxon>Thermoanaerobacterales</taxon>
        <taxon>Thermoanaerobacteraceae</taxon>
        <taxon>Carboxydothermus</taxon>
    </lineage>
</organism>
<evidence type="ECO:0000313" key="3">
    <source>
        <dbReference type="Proteomes" id="UP000187485"/>
    </source>
</evidence>
<comment type="caution">
    <text evidence="2">The sequence shown here is derived from an EMBL/GenBank/DDBJ whole genome shotgun (WGS) entry which is preliminary data.</text>
</comment>
<evidence type="ECO:0000259" key="1">
    <source>
        <dbReference type="PROSITE" id="PS50965"/>
    </source>
</evidence>
<reference evidence="3" key="1">
    <citation type="submission" date="2016-12" db="EMBL/GenBank/DDBJ databases">
        <title>Draft Genome Sequences od Carboxydothermus pertinax and islandicus, Hydrogenogenic Carboxydotrophic Bacteria.</title>
        <authorList>
            <person name="Fukuyama Y."/>
            <person name="Ohmae K."/>
            <person name="Yoneda Y."/>
            <person name="Yoshida T."/>
            <person name="Sako Y."/>
        </authorList>
    </citation>
    <scope>NUCLEOTIDE SEQUENCE [LARGE SCALE GENOMIC DNA]</scope>
    <source>
        <strain evidence="3">Ug1</strain>
    </source>
</reference>
<evidence type="ECO:0000313" key="2">
    <source>
        <dbReference type="EMBL" id="GAV23529.1"/>
    </source>
</evidence>
<dbReference type="Pfam" id="PF08378">
    <property type="entry name" value="NERD"/>
    <property type="match status" value="1"/>
</dbReference>
<feature type="domain" description="NERD" evidence="1">
    <location>
        <begin position="66"/>
        <end position="181"/>
    </location>
</feature>
<dbReference type="AlphaFoldDB" id="A0A1L8CXE7"/>
<dbReference type="InterPro" id="IPR011528">
    <property type="entry name" value="NERD"/>
</dbReference>
<sequence length="257" mass="30197">MMLARLLKQNREIKEEFYKKIAEKHAMEKEKIKEKIDDAVPGFLGKMLKPAADLVYNLEQKKKDDKGENGEFISFLKFFLVLPSEWRIINDVVLEPLEDEFIQIDHLMIGPPGIFLIETKNWRGAILGKKDEFLRKENNKWVKTSSPIKQNYRHQKLFGEWLKREGFEKYIDLIFPVVLFVSPDLLKTEDCTMPVFDSGLALSIYLRGKKEDCLSISEIENIANRIINAKPFTKLPVTEKIEEKQKKNPRINQKKKW</sequence>
<dbReference type="EMBL" id="BDJK01000055">
    <property type="protein sequence ID" value="GAV23529.1"/>
    <property type="molecule type" value="Genomic_DNA"/>
</dbReference>